<dbReference type="Pfam" id="PF01476">
    <property type="entry name" value="LysM"/>
    <property type="match status" value="1"/>
</dbReference>
<sequence length="1385" mass="150713">MRLGGRSRYADQGLSLIVLLILISWVPVRAAHSHLHHSHFHHKRNDTTATDREDALTLVKNALAVLSEVNKHRTENPNFNKDGFAGPRERTREPAQLLDYSASAVKTARLQSRDSSVNRTNGNTPYRIPLELAQAARIVAESTVNKPSGDQPQVAAKIRGKYGKGRRETNNPPQALVRSNGLYDYLAFGSSSSTDGVYDNKTARSEVKKRDAPSEYWMASIDQNGQSPFAPSGYKVWRNVRDYGAIGDSVTDDTEAINRAISDGGRCGVDCGSSTIYPATVWFPAGTYLPLNVPTILAASSFVGLGVITSDVYVSDNGEWYVNQNNFLRSVRNFKIDIRPTDPSAYICAIHWQVAQGTSLENIEFYMLYNSDVPSNTQQGIYMENGSGGFLADLTFVGGNFGAYFGNQQFTSSQLVFVQCNTALQVHWDWAWTMQDYVIESCTNGLTITGGAGGPASTGQGVGSLILADAIIANTPNGIITSLYAENSTSLFLKNVGFFNVKTAIIDTVQDKVLLAGGNEVLKDAWGFGKVTNAQGAGSFVSGEDIITGDMYDGLLGPQAYVKSNLFTRRRPQYEGIKAGDIINVKNLGAKGDGATDDTVVLNNILSYAANLSSVVYFPFGVYKIHDTLKIPVGSRIIGQAWSQIMATGDKFTDVDNPYVAVQVGRKGDFGIIEIQDMLFTVSGPTAGVVLVEWNVQQSLQGSAAMWDSHIRIGGAIGTKLQKAQCPKQSGKVNTDCIAASLLLHLTPSSSAYMENIWVWVADHDLDKDTQDQIDVYAGRGILIESNVAWLYGTSSEHSTLYQYQISGANRIVMGMIQTESPYYQPVPLAPAPFNPGKFPNDPTFNNCESNSATCAISWAIRIIDSTSIWILGSGLYSWYSDYSQKCLDTNSCQQRGFEIEQSVDLWIYNLCTRAIVEMVTPFQGVPTYAKENLNGLLSSILVWIGGLDTTIGERKFPGWSIYTSASLETSELPASCKTSLTAKIKCDSYAQSMMSRSWHGSLGNDTLTDLLCDESCGESLSEWFTSVQDNCAGYNISGSPPELYGGRVWAGYNETCSKDKDSGEYCNAIIDSFTLVQSTEDMPQSEICSYCYTTRLQMMQRTPYSMYDDYYQGVLQTINKRCGLSGPTDVQEIPWSTIEEEPEFCLSDNFYTTVKGDTCTSIAQANSVSSASIYMGNQEKILDCGSMKAGLKLCLPSKCQDTYSLESSDNCTAIEYAFSLTSGDLRKYNPWISFDCENLQIASKIYGKNLCLSAPGGAHTNATAGTDSTTPSKANGYVYEYIAPPANASLAQGTTENCGRWHEATANETCVGICGQESITHALFVLVNPSLDSSHCTESLQLGKTYCAGPMYTWNATFIDDSSKGVSTSAFASASAPESTSASV</sequence>
<evidence type="ECO:0000313" key="6">
    <source>
        <dbReference type="Proteomes" id="UP001150941"/>
    </source>
</evidence>
<dbReference type="InterPro" id="IPR024535">
    <property type="entry name" value="RHGA/B-epi-like_pectate_lyase"/>
</dbReference>
<dbReference type="Gene3D" id="3.10.350.10">
    <property type="entry name" value="LysM domain"/>
    <property type="match status" value="3"/>
</dbReference>
<reference evidence="5" key="1">
    <citation type="submission" date="2022-11" db="EMBL/GenBank/DDBJ databases">
        <authorList>
            <person name="Petersen C."/>
        </authorList>
    </citation>
    <scope>NUCLEOTIDE SEQUENCE</scope>
    <source>
        <strain evidence="5">IBT 19713</strain>
    </source>
</reference>
<evidence type="ECO:0000256" key="2">
    <source>
        <dbReference type="ARBA" id="ARBA00023026"/>
    </source>
</evidence>
<evidence type="ECO:0000313" key="5">
    <source>
        <dbReference type="EMBL" id="KAJ5240267.1"/>
    </source>
</evidence>
<dbReference type="CDD" id="cd00118">
    <property type="entry name" value="LysM"/>
    <property type="match status" value="1"/>
</dbReference>
<dbReference type="InterPro" id="IPR036779">
    <property type="entry name" value="LysM_dom_sf"/>
</dbReference>
<gene>
    <name evidence="5" type="ORF">N7468_004886</name>
</gene>
<keyword evidence="1" id="KW-0147">Chitin-binding</keyword>
<dbReference type="Proteomes" id="UP001150941">
    <property type="component" value="Unassembled WGS sequence"/>
</dbReference>
<feature type="chain" id="PRO_5040766347" description="LysM domain-containing protein" evidence="3">
    <location>
        <begin position="31"/>
        <end position="1385"/>
    </location>
</feature>
<dbReference type="InterPro" id="IPR052210">
    <property type="entry name" value="LysM1-like"/>
</dbReference>
<feature type="signal peptide" evidence="3">
    <location>
        <begin position="1"/>
        <end position="30"/>
    </location>
</feature>
<proteinExistence type="predicted"/>
<dbReference type="Gene3D" id="2.160.20.10">
    <property type="entry name" value="Single-stranded right-handed beta-helix, Pectin lyase-like"/>
    <property type="match status" value="2"/>
</dbReference>
<evidence type="ECO:0000256" key="1">
    <source>
        <dbReference type="ARBA" id="ARBA00022669"/>
    </source>
</evidence>
<accession>A0A9W9PCA9</accession>
<name>A0A9W9PCA9_9EURO</name>
<dbReference type="GeneID" id="83201486"/>
<keyword evidence="6" id="KW-1185">Reference proteome</keyword>
<reference evidence="5" key="2">
    <citation type="journal article" date="2023" name="IMA Fungus">
        <title>Comparative genomic study of the Penicillium genus elucidates a diverse pangenome and 15 lateral gene transfer events.</title>
        <authorList>
            <person name="Petersen C."/>
            <person name="Sorensen T."/>
            <person name="Nielsen M.R."/>
            <person name="Sondergaard T.E."/>
            <person name="Sorensen J.L."/>
            <person name="Fitzpatrick D.A."/>
            <person name="Frisvad J.C."/>
            <person name="Nielsen K.L."/>
        </authorList>
    </citation>
    <scope>NUCLEOTIDE SEQUENCE</scope>
    <source>
        <strain evidence="5">IBT 19713</strain>
    </source>
</reference>
<dbReference type="EMBL" id="JAPQKS010000003">
    <property type="protein sequence ID" value="KAJ5240267.1"/>
    <property type="molecule type" value="Genomic_DNA"/>
</dbReference>
<comment type="caution">
    <text evidence="5">The sequence shown here is derived from an EMBL/GenBank/DDBJ whole genome shotgun (WGS) entry which is preliminary data.</text>
</comment>
<dbReference type="GO" id="GO:0008061">
    <property type="term" value="F:chitin binding"/>
    <property type="evidence" value="ECO:0007669"/>
    <property type="project" value="UniProtKB-KW"/>
</dbReference>
<dbReference type="SUPFAM" id="SSF54106">
    <property type="entry name" value="LysM domain"/>
    <property type="match status" value="1"/>
</dbReference>
<dbReference type="Pfam" id="PF12708">
    <property type="entry name" value="Pect-lyase_RHGA_epim"/>
    <property type="match status" value="2"/>
</dbReference>
<keyword evidence="2" id="KW-0843">Virulence</keyword>
<dbReference type="SMART" id="SM00257">
    <property type="entry name" value="LysM"/>
    <property type="match status" value="2"/>
</dbReference>
<dbReference type="PANTHER" id="PTHR34997">
    <property type="entry name" value="AM15"/>
    <property type="match status" value="1"/>
</dbReference>
<dbReference type="InterPro" id="IPR018392">
    <property type="entry name" value="LysM"/>
</dbReference>
<dbReference type="FunFam" id="2.160.20.10:FF:000049">
    <property type="entry name" value="Putative exo-beta-1,3-glucanase"/>
    <property type="match status" value="1"/>
</dbReference>
<evidence type="ECO:0000259" key="4">
    <source>
        <dbReference type="PROSITE" id="PS51782"/>
    </source>
</evidence>
<dbReference type="OrthoDB" id="1046782at2759"/>
<keyword evidence="3" id="KW-0732">Signal</keyword>
<feature type="domain" description="LysM" evidence="4">
    <location>
        <begin position="1202"/>
        <end position="1248"/>
    </location>
</feature>
<dbReference type="PROSITE" id="PS51782">
    <property type="entry name" value="LYSM"/>
    <property type="match status" value="2"/>
</dbReference>
<feature type="domain" description="LysM" evidence="4">
    <location>
        <begin position="1150"/>
        <end position="1196"/>
    </location>
</feature>
<dbReference type="InterPro" id="IPR011050">
    <property type="entry name" value="Pectin_lyase_fold/virulence"/>
</dbReference>
<dbReference type="CDD" id="cd23668">
    <property type="entry name" value="GH55_beta13glucanase-like"/>
    <property type="match status" value="1"/>
</dbReference>
<evidence type="ECO:0000256" key="3">
    <source>
        <dbReference type="SAM" id="SignalP"/>
    </source>
</evidence>
<dbReference type="RefSeq" id="XP_058333186.1">
    <property type="nucleotide sequence ID" value="XM_058474183.1"/>
</dbReference>
<dbReference type="InterPro" id="IPR012334">
    <property type="entry name" value="Pectin_lyas_fold"/>
</dbReference>
<dbReference type="SUPFAM" id="SSF51126">
    <property type="entry name" value="Pectin lyase-like"/>
    <property type="match status" value="2"/>
</dbReference>
<dbReference type="PANTHER" id="PTHR34997:SF16">
    <property type="entry name" value="LYSM DOMAIN-CONTAINING PROTEIN"/>
    <property type="match status" value="1"/>
</dbReference>
<organism evidence="5 6">
    <name type="scientific">Penicillium chermesinum</name>
    <dbReference type="NCBI Taxonomy" id="63820"/>
    <lineage>
        <taxon>Eukaryota</taxon>
        <taxon>Fungi</taxon>
        <taxon>Dikarya</taxon>
        <taxon>Ascomycota</taxon>
        <taxon>Pezizomycotina</taxon>
        <taxon>Eurotiomycetes</taxon>
        <taxon>Eurotiomycetidae</taxon>
        <taxon>Eurotiales</taxon>
        <taxon>Aspergillaceae</taxon>
        <taxon>Penicillium</taxon>
    </lineage>
</organism>
<protein>
    <recommendedName>
        <fullName evidence="4">LysM domain-containing protein</fullName>
    </recommendedName>
</protein>